<dbReference type="AlphaFoldDB" id="A0A8E2W7N3"/>
<reference evidence="1 2" key="1">
    <citation type="submission" date="2018-05" db="EMBL/GenBank/DDBJ databases">
        <title>Genomic Encyclopedia of Type Strains, Phase IV (KMG-IV): sequencing the most valuable type-strain genomes for metagenomic binning, comparative biology and taxonomic classification.</title>
        <authorList>
            <person name="Goeker M."/>
        </authorList>
    </citation>
    <scope>NUCLEOTIDE SEQUENCE [LARGE SCALE GENOMIC DNA]</scope>
    <source>
        <strain evidence="1 2">DSM 2626</strain>
    </source>
</reference>
<sequence>MSQTSKRPKRLDFLAVIAGSAHPQSVYGLVRGAAEPNNEKRRKFSAEMFDWTAFPVRKEDRLILVSYGIAGAFSRYRQSGNR</sequence>
<comment type="caution">
    <text evidence="1">The sequence shown here is derived from an EMBL/GenBank/DDBJ whole genome shotgun (WGS) entry which is preliminary data.</text>
</comment>
<dbReference type="EMBL" id="QGGH01000013">
    <property type="protein sequence ID" value="PWJ88042.1"/>
    <property type="molecule type" value="Genomic_DNA"/>
</dbReference>
<proteinExistence type="predicted"/>
<evidence type="ECO:0000313" key="1">
    <source>
        <dbReference type="EMBL" id="PWJ88042.1"/>
    </source>
</evidence>
<gene>
    <name evidence="1" type="ORF">C8D77_113131</name>
</gene>
<protein>
    <submittedName>
        <fullName evidence="1">Uncharacterized protein</fullName>
    </submittedName>
</protein>
<name>A0A8E2W7N3_RHILI</name>
<dbReference type="Proteomes" id="UP000245631">
    <property type="component" value="Unassembled WGS sequence"/>
</dbReference>
<evidence type="ECO:0000313" key="2">
    <source>
        <dbReference type="Proteomes" id="UP000245631"/>
    </source>
</evidence>
<accession>A0A8E2W7N3</accession>
<organism evidence="1 2">
    <name type="scientific">Rhizobium loti</name>
    <name type="common">Mesorhizobium loti</name>
    <dbReference type="NCBI Taxonomy" id="381"/>
    <lineage>
        <taxon>Bacteria</taxon>
        <taxon>Pseudomonadati</taxon>
        <taxon>Pseudomonadota</taxon>
        <taxon>Alphaproteobacteria</taxon>
        <taxon>Hyphomicrobiales</taxon>
        <taxon>Phyllobacteriaceae</taxon>
        <taxon>Mesorhizobium</taxon>
    </lineage>
</organism>